<dbReference type="EMBL" id="CP066744">
    <property type="protein sequence ID" value="QQK08131.1"/>
    <property type="molecule type" value="Genomic_DNA"/>
</dbReference>
<accession>A0AC61MVV1</accession>
<sequence>MKVNEYGLLGAHLSYSFSPEIHGYFADYKYELFEKEEGEIEEFLKDKNLKAINVTIPYKKTVMKYCNEISDIAKRIDAVNVVKFSKGQLYGDNTDYYGVKYMLSKGKITIKNKRVAILGDGATSQTVRVALEDLGAKEILIISRKGNIKFSDLEKYNFVEVIINCTPVGMYPGEAKSLVNLNNFINIEAVADVVYNPARTALILQGEKLGIKTINGLPMLVGQAKQAVEIFLNKKIENSKLDKVYEKIYRSTHNIILIGMPGSGKSSIGEKSCTKVRKRIYRHR</sequence>
<organism evidence="1 2">
    <name type="scientific">Miniphocaeibacter halophilus</name>
    <dbReference type="NCBI Taxonomy" id="2931922"/>
    <lineage>
        <taxon>Bacteria</taxon>
        <taxon>Bacillati</taxon>
        <taxon>Bacillota</taxon>
        <taxon>Tissierellia</taxon>
        <taxon>Tissierellales</taxon>
        <taxon>Peptoniphilaceae</taxon>
        <taxon>Miniphocaeibacter</taxon>
    </lineage>
</organism>
<evidence type="ECO:0000313" key="2">
    <source>
        <dbReference type="Proteomes" id="UP000595814"/>
    </source>
</evidence>
<evidence type="ECO:0000313" key="1">
    <source>
        <dbReference type="EMBL" id="QQK08131.1"/>
    </source>
</evidence>
<proteinExistence type="predicted"/>
<reference evidence="1 2" key="1">
    <citation type="journal article" date="2022" name="Int. J. Syst. Evol. Microbiol.">
        <title>Miniphocaeibacter halophilus sp. nov., an ammonium-tolerant acetate-producing bacterium isolated from a biogas system.</title>
        <authorList>
            <person name="Schnurer A."/>
            <person name="Singh A."/>
            <person name="Bi S."/>
            <person name="Qiao W."/>
            <person name="Westerholm M."/>
        </authorList>
    </citation>
    <scope>NUCLEOTIDE SEQUENCE [LARGE SCALE GENOMIC DNA]</scope>
    <source>
        <strain evidence="1 2">AMB_01</strain>
    </source>
</reference>
<dbReference type="Proteomes" id="UP000595814">
    <property type="component" value="Chromosome"/>
</dbReference>
<keyword evidence="2" id="KW-1185">Reference proteome</keyword>
<protein>
    <submittedName>
        <fullName evidence="1">Uncharacterized protein</fullName>
    </submittedName>
</protein>
<name>A0AC61MVV1_9FIRM</name>
<gene>
    <name evidence="1" type="ORF">JFY71_00940</name>
</gene>